<name>A0A9Q8SML0_9PEZI</name>
<dbReference type="Proteomes" id="UP000830671">
    <property type="component" value="Chromosome 3"/>
</dbReference>
<reference evidence="1" key="1">
    <citation type="journal article" date="2021" name="Mol. Plant Microbe Interact.">
        <title>Complete Genome Sequence of the Plant-Pathogenic Fungus Colletotrichum lupini.</title>
        <authorList>
            <person name="Baroncelli R."/>
            <person name="Pensec F."/>
            <person name="Da Lio D."/>
            <person name="Boufleur T."/>
            <person name="Vicente I."/>
            <person name="Sarrocco S."/>
            <person name="Picot A."/>
            <person name="Baraldi E."/>
            <person name="Sukno S."/>
            <person name="Thon M."/>
            <person name="Le Floch G."/>
        </authorList>
    </citation>
    <scope>NUCLEOTIDE SEQUENCE</scope>
    <source>
        <strain evidence="1">IMI 504893</strain>
    </source>
</reference>
<dbReference type="KEGG" id="clup:CLUP02_05461"/>
<dbReference type="GeneID" id="73339478"/>
<evidence type="ECO:0000313" key="2">
    <source>
        <dbReference type="Proteomes" id="UP000830671"/>
    </source>
</evidence>
<gene>
    <name evidence="1" type="ORF">CLUP02_05461</name>
</gene>
<dbReference type="RefSeq" id="XP_049141611.1">
    <property type="nucleotide sequence ID" value="XM_049284468.1"/>
</dbReference>
<protein>
    <submittedName>
        <fullName evidence="1">Uncharacterized protein</fullName>
    </submittedName>
</protein>
<sequence length="59" mass="6652">MPAPRPRYRRSAAHPNLHYPAYPTESSWVSRWGAYHSLASPAFTPESISLDLSVIDIEV</sequence>
<accession>A0A9Q8SML0</accession>
<dbReference type="AlphaFoldDB" id="A0A9Q8SML0"/>
<keyword evidence="2" id="KW-1185">Reference proteome</keyword>
<dbReference type="EMBL" id="CP019475">
    <property type="protein sequence ID" value="UQC79980.1"/>
    <property type="molecule type" value="Genomic_DNA"/>
</dbReference>
<proteinExistence type="predicted"/>
<organism evidence="1 2">
    <name type="scientific">Colletotrichum lupini</name>
    <dbReference type="NCBI Taxonomy" id="145971"/>
    <lineage>
        <taxon>Eukaryota</taxon>
        <taxon>Fungi</taxon>
        <taxon>Dikarya</taxon>
        <taxon>Ascomycota</taxon>
        <taxon>Pezizomycotina</taxon>
        <taxon>Sordariomycetes</taxon>
        <taxon>Hypocreomycetidae</taxon>
        <taxon>Glomerellales</taxon>
        <taxon>Glomerellaceae</taxon>
        <taxon>Colletotrichum</taxon>
        <taxon>Colletotrichum acutatum species complex</taxon>
    </lineage>
</organism>
<evidence type="ECO:0000313" key="1">
    <source>
        <dbReference type="EMBL" id="UQC79980.1"/>
    </source>
</evidence>